<dbReference type="SUPFAM" id="SSF53067">
    <property type="entry name" value="Actin-like ATPase domain"/>
    <property type="match status" value="1"/>
</dbReference>
<reference evidence="2 3" key="1">
    <citation type="submission" date="2023-08" db="EMBL/GenBank/DDBJ databases">
        <title>Black Yeasts Isolated from many extreme environments.</title>
        <authorList>
            <person name="Coleine C."/>
            <person name="Stajich J.E."/>
            <person name="Selbmann L."/>
        </authorList>
    </citation>
    <scope>NUCLEOTIDE SEQUENCE [LARGE SCALE GENOMIC DNA]</scope>
    <source>
        <strain evidence="2 3">CCFEE 5910</strain>
    </source>
</reference>
<feature type="region of interest" description="Disordered" evidence="1">
    <location>
        <begin position="22"/>
        <end position="114"/>
    </location>
</feature>
<sequence>MSGAETSSVGELIELVLRSGLAPIPGQPAASSSNEVPDTASTPRRKKTTKGLLTGRGGSSGGTKTRSPGGRRGGGGRTLSRLNTPIKRSGTEDGTSDADECPQPKKSKPDKLPPYIIGIDLGMWGFGRASAPQQSDPANVHARQQWPGVRSKESKAPSMVAFARDNPGNRLFTGNTKELVGFKVTNDMSSVSFFKASLEQRSQAGSFDNPVLRDPVANNLIRFSSSTKDEEAAKAVLKYIYEIEIQNAKTKLKDHAQRKLEDIAKEARVASRRGDKLLLLSESQAAVMAGFVNHLTEAGSEAWKTDFKVAHHSSTRRSLLTWTQEGELVTELDIGSLTTDTTTERVLTNDPTLTLREELRSEGGRCGTIALHLMLLRAIMRKFGIQEDAITPELVGRGSNFHTDCEEELEIFGGADSGDRHSFRLSLDQAPDHGDHDEETEECVMSRYSPYYSPCFARQYADPRSGEIDQVIEEWLVYPKQILTDQWVRAQANLGKRVRTTIISGGGSLIEAVFEKLEGFCKNYEWAITAIRPDDAISAVSRGAVISQLCPNLLGERVLRASFGIKLNHFGTDTMKWLESKDNIIDCRKPKVLNEAPGHLSSNLHKMLNGISKFWLNVYMFDGMSSNPLDPDDQRKLRQFLSGPKSTVAGIEHVSQVVLDASKFSQPLRSALEGRLSEYEGDDVNGLCIDVAIRLGVDESGKLYFDAKYQTYVLGKGELRMNVTKSPIYR</sequence>
<keyword evidence="3" id="KW-1185">Reference proteome</keyword>
<dbReference type="AlphaFoldDB" id="A0AAN7T1V9"/>
<dbReference type="PANTHER" id="PTHR42749">
    <property type="entry name" value="CELL SHAPE-DETERMINING PROTEIN MREB"/>
    <property type="match status" value="1"/>
</dbReference>
<gene>
    <name evidence="2" type="ORF">LTR05_002213</name>
</gene>
<comment type="caution">
    <text evidence="2">The sequence shown here is derived from an EMBL/GenBank/DDBJ whole genome shotgun (WGS) entry which is preliminary data.</text>
</comment>
<evidence type="ECO:0000256" key="1">
    <source>
        <dbReference type="SAM" id="MobiDB-lite"/>
    </source>
</evidence>
<dbReference type="InterPro" id="IPR043129">
    <property type="entry name" value="ATPase_NBD"/>
</dbReference>
<dbReference type="Proteomes" id="UP001309876">
    <property type="component" value="Unassembled WGS sequence"/>
</dbReference>
<organism evidence="2 3">
    <name type="scientific">Lithohypha guttulata</name>
    <dbReference type="NCBI Taxonomy" id="1690604"/>
    <lineage>
        <taxon>Eukaryota</taxon>
        <taxon>Fungi</taxon>
        <taxon>Dikarya</taxon>
        <taxon>Ascomycota</taxon>
        <taxon>Pezizomycotina</taxon>
        <taxon>Eurotiomycetes</taxon>
        <taxon>Chaetothyriomycetidae</taxon>
        <taxon>Chaetothyriales</taxon>
        <taxon>Trichomeriaceae</taxon>
        <taxon>Lithohypha</taxon>
    </lineage>
</organism>
<protein>
    <submittedName>
        <fullName evidence="2">Uncharacterized protein</fullName>
    </submittedName>
</protein>
<accession>A0AAN7T1V9</accession>
<proteinExistence type="predicted"/>
<evidence type="ECO:0000313" key="3">
    <source>
        <dbReference type="Proteomes" id="UP001309876"/>
    </source>
</evidence>
<name>A0AAN7T1V9_9EURO</name>
<feature type="compositionally biased region" description="Polar residues" evidence="1">
    <location>
        <begin position="29"/>
        <end position="41"/>
    </location>
</feature>
<evidence type="ECO:0000313" key="2">
    <source>
        <dbReference type="EMBL" id="KAK5087997.1"/>
    </source>
</evidence>
<dbReference type="PANTHER" id="PTHR42749:SF1">
    <property type="entry name" value="CELL SHAPE-DETERMINING PROTEIN MREB"/>
    <property type="match status" value="1"/>
</dbReference>
<dbReference type="EMBL" id="JAVRRJ010000002">
    <property type="protein sequence ID" value="KAK5087997.1"/>
    <property type="molecule type" value="Genomic_DNA"/>
</dbReference>